<name>A0AA42CKS4_9HYPH</name>
<protein>
    <recommendedName>
        <fullName evidence="12">Bestrophin</fullName>
    </recommendedName>
</protein>
<dbReference type="GO" id="GO:0005886">
    <property type="term" value="C:plasma membrane"/>
    <property type="evidence" value="ECO:0007669"/>
    <property type="project" value="UniProtKB-SubCell"/>
</dbReference>
<sequence>MLVRSNLRVEEVVRETWRPLAVFFVLDLLVTIAYVGFGWTWITPNSIPLPLLGTGLAVFLGLRNNTAYARWWEARTLWGAVVNHSRSLARSLSAMMTNPESQPARHRIIQHQIAFVHALRLSLRREDVPRKLVRFLAEDDLDVVRSAANIPFAIHTRMAEMIGEELRANRIDSIEASALNTIMSDLSNAQGGLERIRNTPMPRQYAALPGVFVSIYCVLLPFGFVPELNFLTPLGSAAIGLMFLTLDMSGRHLEDPFTRSAHEIPMTAITRTIEIDLKHTLGDENRPAPLRPVFGVLT</sequence>
<evidence type="ECO:0000256" key="2">
    <source>
        <dbReference type="ARBA" id="ARBA00022448"/>
    </source>
</evidence>
<reference evidence="10" key="1">
    <citation type="submission" date="2022-05" db="EMBL/GenBank/DDBJ databases">
        <authorList>
            <person name="Pankratov T."/>
        </authorList>
    </citation>
    <scope>NUCLEOTIDE SEQUENCE</scope>
    <source>
        <strain evidence="10">BP6-180914</strain>
    </source>
</reference>
<evidence type="ECO:0008006" key="12">
    <source>
        <dbReference type="Google" id="ProtNLM"/>
    </source>
</evidence>
<evidence type="ECO:0000256" key="8">
    <source>
        <dbReference type="ARBA" id="ARBA00034708"/>
    </source>
</evidence>
<comment type="subcellular location">
    <subcellularLocation>
        <location evidence="1">Cell membrane</location>
        <topology evidence="1">Multi-pass membrane protein</topology>
    </subcellularLocation>
</comment>
<dbReference type="EMBL" id="JAMOIM010000010">
    <property type="protein sequence ID" value="MCW6509586.1"/>
    <property type="molecule type" value="Genomic_DNA"/>
</dbReference>
<gene>
    <name evidence="10" type="ORF">M8523_16315</name>
</gene>
<dbReference type="Proteomes" id="UP001165667">
    <property type="component" value="Unassembled WGS sequence"/>
</dbReference>
<dbReference type="GO" id="GO:0005254">
    <property type="term" value="F:chloride channel activity"/>
    <property type="evidence" value="ECO:0007669"/>
    <property type="project" value="InterPro"/>
</dbReference>
<dbReference type="InterPro" id="IPR044669">
    <property type="entry name" value="YneE/VCCN1/2-like"/>
</dbReference>
<evidence type="ECO:0000256" key="5">
    <source>
        <dbReference type="ARBA" id="ARBA00022989"/>
    </source>
</evidence>
<keyword evidence="11" id="KW-1185">Reference proteome</keyword>
<proteinExistence type="inferred from homology"/>
<keyword evidence="5 9" id="KW-1133">Transmembrane helix</keyword>
<feature type="transmembrane region" description="Helical" evidence="9">
    <location>
        <begin position="20"/>
        <end position="41"/>
    </location>
</feature>
<keyword evidence="2" id="KW-0813">Transport</keyword>
<dbReference type="PANTHER" id="PTHR33281">
    <property type="entry name" value="UPF0187 PROTEIN YNEE"/>
    <property type="match status" value="1"/>
</dbReference>
<dbReference type="PANTHER" id="PTHR33281:SF19">
    <property type="entry name" value="VOLTAGE-DEPENDENT ANION CHANNEL-FORMING PROTEIN YNEE"/>
    <property type="match status" value="1"/>
</dbReference>
<evidence type="ECO:0000256" key="7">
    <source>
        <dbReference type="ARBA" id="ARBA00023136"/>
    </source>
</evidence>
<comment type="similarity">
    <text evidence="8">Belongs to the anion channel-forming bestrophin (TC 1.A.46) family.</text>
</comment>
<accession>A0AA42CKS4</accession>
<comment type="caution">
    <text evidence="10">The sequence shown here is derived from an EMBL/GenBank/DDBJ whole genome shotgun (WGS) entry which is preliminary data.</text>
</comment>
<keyword evidence="4 9" id="KW-0812">Transmembrane</keyword>
<dbReference type="RefSeq" id="WP_282585956.1">
    <property type="nucleotide sequence ID" value="NZ_JAMOIM010000010.1"/>
</dbReference>
<keyword evidence="7 9" id="KW-0472">Membrane</keyword>
<keyword evidence="3" id="KW-1003">Cell membrane</keyword>
<evidence type="ECO:0000313" key="11">
    <source>
        <dbReference type="Proteomes" id="UP001165667"/>
    </source>
</evidence>
<evidence type="ECO:0000313" key="10">
    <source>
        <dbReference type="EMBL" id="MCW6509586.1"/>
    </source>
</evidence>
<dbReference type="AlphaFoldDB" id="A0AA42CKS4"/>
<evidence type="ECO:0000256" key="6">
    <source>
        <dbReference type="ARBA" id="ARBA00023065"/>
    </source>
</evidence>
<evidence type="ECO:0000256" key="4">
    <source>
        <dbReference type="ARBA" id="ARBA00022692"/>
    </source>
</evidence>
<feature type="transmembrane region" description="Helical" evidence="9">
    <location>
        <begin position="47"/>
        <end position="65"/>
    </location>
</feature>
<evidence type="ECO:0000256" key="3">
    <source>
        <dbReference type="ARBA" id="ARBA00022475"/>
    </source>
</evidence>
<feature type="transmembrane region" description="Helical" evidence="9">
    <location>
        <begin position="205"/>
        <end position="224"/>
    </location>
</feature>
<evidence type="ECO:0000256" key="9">
    <source>
        <dbReference type="SAM" id="Phobius"/>
    </source>
</evidence>
<organism evidence="10 11">
    <name type="scientific">Lichenifustis flavocetrariae</name>
    <dbReference type="NCBI Taxonomy" id="2949735"/>
    <lineage>
        <taxon>Bacteria</taxon>
        <taxon>Pseudomonadati</taxon>
        <taxon>Pseudomonadota</taxon>
        <taxon>Alphaproteobacteria</taxon>
        <taxon>Hyphomicrobiales</taxon>
        <taxon>Lichenihabitantaceae</taxon>
        <taxon>Lichenifustis</taxon>
    </lineage>
</organism>
<evidence type="ECO:0000256" key="1">
    <source>
        <dbReference type="ARBA" id="ARBA00004651"/>
    </source>
</evidence>
<keyword evidence="6" id="KW-0406">Ion transport</keyword>
<dbReference type="Pfam" id="PF25539">
    <property type="entry name" value="Bestrophin_2"/>
    <property type="match status" value="1"/>
</dbReference>